<dbReference type="EMBL" id="JAEACU010000004">
    <property type="protein sequence ID" value="KAH7532543.1"/>
    <property type="molecule type" value="Genomic_DNA"/>
</dbReference>
<dbReference type="PANTHER" id="PTHR47076">
    <property type="entry name" value="NHL DOMAIN PROTEIN"/>
    <property type="match status" value="1"/>
</dbReference>
<evidence type="ECO:0000313" key="1">
    <source>
        <dbReference type="EMBL" id="KAH7532543.1"/>
    </source>
</evidence>
<gene>
    <name evidence="1" type="ORF">FEM48_Zijuj04G0031300</name>
</gene>
<comment type="caution">
    <text evidence="1">The sequence shown here is derived from an EMBL/GenBank/DDBJ whole genome shotgun (WGS) entry which is preliminary data.</text>
</comment>
<dbReference type="Proteomes" id="UP000813462">
    <property type="component" value="Unassembled WGS sequence"/>
</dbReference>
<dbReference type="PANTHER" id="PTHR47076:SF1">
    <property type="entry name" value="NHL DOMAIN PROTEIN"/>
    <property type="match status" value="1"/>
</dbReference>
<reference evidence="1" key="1">
    <citation type="journal article" date="2021" name="Front. Plant Sci.">
        <title>Chromosome-Scale Genome Assembly for Chinese Sour Jujube and Insights Into Its Genome Evolution and Domestication Signature.</title>
        <authorList>
            <person name="Shen L.-Y."/>
            <person name="Luo H."/>
            <person name="Wang X.-L."/>
            <person name="Wang X.-M."/>
            <person name="Qiu X.-J."/>
            <person name="Liu H."/>
            <person name="Zhou S.-S."/>
            <person name="Jia K.-H."/>
            <person name="Nie S."/>
            <person name="Bao Y.-T."/>
            <person name="Zhang R.-G."/>
            <person name="Yun Q.-Z."/>
            <person name="Chai Y.-H."/>
            <person name="Lu J.-Y."/>
            <person name="Li Y."/>
            <person name="Zhao S.-W."/>
            <person name="Mao J.-F."/>
            <person name="Jia S.-G."/>
            <person name="Mao Y.-M."/>
        </authorList>
    </citation>
    <scope>NUCLEOTIDE SEQUENCE</scope>
    <source>
        <strain evidence="1">AT0</strain>
        <tissue evidence="1">Leaf</tissue>
    </source>
</reference>
<protein>
    <submittedName>
        <fullName evidence="1">Uncharacterized protein</fullName>
    </submittedName>
</protein>
<accession>A0A978VHH4</accession>
<name>A0A978VHH4_ZIZJJ</name>
<sequence>MAAHSPDFDSYYDDIQHHHHHHDLLIYKTGCCLWMPCFCRSVRLSSDGWHRLPTTSKRKHYSSWWTRRFKKIRELSVIKWKTFVSRFNKSKIGIGRNGKYMKKFQYDPCSYSLNFDEGPGHNGDLEDDYLHRAFSSRYAAIPASVKSSMAYTTIRQSK</sequence>
<evidence type="ECO:0000313" key="2">
    <source>
        <dbReference type="Proteomes" id="UP000813462"/>
    </source>
</evidence>
<dbReference type="AlphaFoldDB" id="A0A978VHH4"/>
<proteinExistence type="predicted"/>
<organism evidence="1 2">
    <name type="scientific">Ziziphus jujuba var. spinosa</name>
    <dbReference type="NCBI Taxonomy" id="714518"/>
    <lineage>
        <taxon>Eukaryota</taxon>
        <taxon>Viridiplantae</taxon>
        <taxon>Streptophyta</taxon>
        <taxon>Embryophyta</taxon>
        <taxon>Tracheophyta</taxon>
        <taxon>Spermatophyta</taxon>
        <taxon>Magnoliopsida</taxon>
        <taxon>eudicotyledons</taxon>
        <taxon>Gunneridae</taxon>
        <taxon>Pentapetalae</taxon>
        <taxon>rosids</taxon>
        <taxon>fabids</taxon>
        <taxon>Rosales</taxon>
        <taxon>Rhamnaceae</taxon>
        <taxon>Paliureae</taxon>
        <taxon>Ziziphus</taxon>
    </lineage>
</organism>